<evidence type="ECO:0000256" key="3">
    <source>
        <dbReference type="ARBA" id="ARBA00022722"/>
    </source>
</evidence>
<keyword evidence="5" id="KW-0378">Hydrolase</keyword>
<dbReference type="GO" id="GO:0003964">
    <property type="term" value="F:RNA-directed DNA polymerase activity"/>
    <property type="evidence" value="ECO:0007669"/>
    <property type="project" value="UniProtKB-KW"/>
</dbReference>
<evidence type="ECO:0000256" key="5">
    <source>
        <dbReference type="ARBA" id="ARBA00022801"/>
    </source>
</evidence>
<evidence type="ECO:0000256" key="1">
    <source>
        <dbReference type="ARBA" id="ARBA00022679"/>
    </source>
</evidence>
<evidence type="ECO:0000256" key="4">
    <source>
        <dbReference type="ARBA" id="ARBA00022759"/>
    </source>
</evidence>
<dbReference type="InterPro" id="IPR041373">
    <property type="entry name" value="RT_RNaseH"/>
</dbReference>
<dbReference type="InterPro" id="IPR043502">
    <property type="entry name" value="DNA/RNA_pol_sf"/>
</dbReference>
<dbReference type="AlphaFoldDB" id="A0AAV1M3X7"/>
<dbReference type="PANTHER" id="PTHR37984:SF5">
    <property type="entry name" value="PROTEIN NYNRIN-LIKE"/>
    <property type="match status" value="1"/>
</dbReference>
<keyword evidence="1" id="KW-0808">Transferase</keyword>
<evidence type="ECO:0000256" key="6">
    <source>
        <dbReference type="ARBA" id="ARBA00022918"/>
    </source>
</evidence>
<evidence type="ECO:0000256" key="2">
    <source>
        <dbReference type="ARBA" id="ARBA00022695"/>
    </source>
</evidence>
<proteinExistence type="predicted"/>
<dbReference type="GO" id="GO:0004519">
    <property type="term" value="F:endonuclease activity"/>
    <property type="evidence" value="ECO:0007669"/>
    <property type="project" value="UniProtKB-KW"/>
</dbReference>
<dbReference type="PANTHER" id="PTHR37984">
    <property type="entry name" value="PROTEIN CBG26694"/>
    <property type="match status" value="1"/>
</dbReference>
<name>A0AAV1M3X7_9NEOP</name>
<gene>
    <name evidence="9" type="ORF">PARMNEM_LOCUS20553</name>
</gene>
<keyword evidence="10" id="KW-1185">Reference proteome</keyword>
<protein>
    <recommendedName>
        <fullName evidence="8">Reverse transcriptase RNase H-like domain-containing protein</fullName>
    </recommendedName>
</protein>
<sequence>MVQRADTIEKELLAIVWAIKTFRPYLYGRKFTIFTDYRPLAWLNSIKEFNSKLMRWKLRLAEFDYDIVYKNGKQNFVADALSRVKVNALGEDQKSMKVNVDKDEQLQRNIDSLIEEIQRLQNKDTSLMEMSSDTERTSSIPSAKSNKSKFYTITDK</sequence>
<feature type="region of interest" description="Disordered" evidence="7">
    <location>
        <begin position="125"/>
        <end position="156"/>
    </location>
</feature>
<dbReference type="InterPro" id="IPR050951">
    <property type="entry name" value="Retrovirus_Pol_polyprotein"/>
</dbReference>
<organism evidence="9 10">
    <name type="scientific">Parnassius mnemosyne</name>
    <name type="common">clouded apollo</name>
    <dbReference type="NCBI Taxonomy" id="213953"/>
    <lineage>
        <taxon>Eukaryota</taxon>
        <taxon>Metazoa</taxon>
        <taxon>Ecdysozoa</taxon>
        <taxon>Arthropoda</taxon>
        <taxon>Hexapoda</taxon>
        <taxon>Insecta</taxon>
        <taxon>Pterygota</taxon>
        <taxon>Neoptera</taxon>
        <taxon>Endopterygota</taxon>
        <taxon>Lepidoptera</taxon>
        <taxon>Glossata</taxon>
        <taxon>Ditrysia</taxon>
        <taxon>Papilionoidea</taxon>
        <taxon>Papilionidae</taxon>
        <taxon>Parnassiinae</taxon>
        <taxon>Parnassini</taxon>
        <taxon>Parnassius</taxon>
        <taxon>Driopa</taxon>
    </lineage>
</organism>
<dbReference type="Proteomes" id="UP001314205">
    <property type="component" value="Unassembled WGS sequence"/>
</dbReference>
<evidence type="ECO:0000259" key="8">
    <source>
        <dbReference type="Pfam" id="PF17917"/>
    </source>
</evidence>
<reference evidence="9 10" key="1">
    <citation type="submission" date="2023-11" db="EMBL/GenBank/DDBJ databases">
        <authorList>
            <person name="Hedman E."/>
            <person name="Englund M."/>
            <person name="Stromberg M."/>
            <person name="Nyberg Akerstrom W."/>
            <person name="Nylinder S."/>
            <person name="Jareborg N."/>
            <person name="Kallberg Y."/>
            <person name="Kronander E."/>
        </authorList>
    </citation>
    <scope>NUCLEOTIDE SEQUENCE [LARGE SCALE GENOMIC DNA]</scope>
</reference>
<keyword evidence="6" id="KW-0695">RNA-directed DNA polymerase</keyword>
<evidence type="ECO:0000256" key="7">
    <source>
        <dbReference type="SAM" id="MobiDB-lite"/>
    </source>
</evidence>
<accession>A0AAV1M3X7</accession>
<dbReference type="GO" id="GO:0016787">
    <property type="term" value="F:hydrolase activity"/>
    <property type="evidence" value="ECO:0007669"/>
    <property type="project" value="UniProtKB-KW"/>
</dbReference>
<dbReference type="CDD" id="cd09274">
    <property type="entry name" value="RNase_HI_RT_Ty3"/>
    <property type="match status" value="1"/>
</dbReference>
<dbReference type="SUPFAM" id="SSF56672">
    <property type="entry name" value="DNA/RNA polymerases"/>
    <property type="match status" value="1"/>
</dbReference>
<keyword evidence="3" id="KW-0540">Nuclease</keyword>
<evidence type="ECO:0000313" key="10">
    <source>
        <dbReference type="Proteomes" id="UP001314205"/>
    </source>
</evidence>
<feature type="domain" description="Reverse transcriptase RNase H-like" evidence="8">
    <location>
        <begin position="4"/>
        <end position="63"/>
    </location>
</feature>
<keyword evidence="4" id="KW-0255">Endonuclease</keyword>
<dbReference type="Pfam" id="PF17917">
    <property type="entry name" value="RT_RNaseH"/>
    <property type="match status" value="1"/>
</dbReference>
<comment type="caution">
    <text evidence="9">The sequence shown here is derived from an EMBL/GenBank/DDBJ whole genome shotgun (WGS) entry which is preliminary data.</text>
</comment>
<keyword evidence="2" id="KW-0548">Nucleotidyltransferase</keyword>
<evidence type="ECO:0000313" key="9">
    <source>
        <dbReference type="EMBL" id="CAK1601998.1"/>
    </source>
</evidence>
<dbReference type="EMBL" id="CAVLGL010000137">
    <property type="protein sequence ID" value="CAK1601998.1"/>
    <property type="molecule type" value="Genomic_DNA"/>
</dbReference>